<dbReference type="Proteomes" id="UP001063166">
    <property type="component" value="Unassembled WGS sequence"/>
</dbReference>
<name>A0A9P3UUR7_LYOSH</name>
<proteinExistence type="predicted"/>
<dbReference type="OrthoDB" id="2972306at2759"/>
<dbReference type="Pfam" id="PF20174">
    <property type="entry name" value="DUF6540"/>
    <property type="match status" value="1"/>
</dbReference>
<sequence>MSFGLYENACKSSILPKIQETTTDTQWLPHAKYTSSRSRYPEPAIIGDFISHPSYPRTRARFSIRLSRSVSTLHLLGETDATNIVDAPVTDPNNLSILVVDDLNRADRFEDRASRHPPPRIAPDMIPTGTPSQVRLALWKDIPGMRRCQEWTSDFIDDLVKQGLLPESALENLSVIYPMLRQIMHTRSVLLYL</sequence>
<keyword evidence="2" id="KW-1185">Reference proteome</keyword>
<gene>
    <name evidence="1" type="ORF">LshimejAT787_1303220</name>
</gene>
<dbReference type="AlphaFoldDB" id="A0A9P3UUR7"/>
<dbReference type="InterPro" id="IPR046670">
    <property type="entry name" value="DUF6540"/>
</dbReference>
<reference evidence="1" key="1">
    <citation type="submission" date="2022-07" db="EMBL/GenBank/DDBJ databases">
        <title>The genome of Lyophyllum shimeji provides insight into the initial evolution of ectomycorrhizal fungal genome.</title>
        <authorList>
            <person name="Kobayashi Y."/>
            <person name="Shibata T."/>
            <person name="Hirakawa H."/>
            <person name="Shigenobu S."/>
            <person name="Nishiyama T."/>
            <person name="Yamada A."/>
            <person name="Hasebe M."/>
            <person name="Kawaguchi M."/>
        </authorList>
    </citation>
    <scope>NUCLEOTIDE SEQUENCE</scope>
    <source>
        <strain evidence="1">AT787</strain>
    </source>
</reference>
<evidence type="ECO:0000313" key="1">
    <source>
        <dbReference type="EMBL" id="GLB43421.1"/>
    </source>
</evidence>
<protein>
    <submittedName>
        <fullName evidence="1">Uncharacterized protein</fullName>
    </submittedName>
</protein>
<dbReference type="EMBL" id="BRPK01000013">
    <property type="protein sequence ID" value="GLB43421.1"/>
    <property type="molecule type" value="Genomic_DNA"/>
</dbReference>
<comment type="caution">
    <text evidence="1">The sequence shown here is derived from an EMBL/GenBank/DDBJ whole genome shotgun (WGS) entry which is preliminary data.</text>
</comment>
<evidence type="ECO:0000313" key="2">
    <source>
        <dbReference type="Proteomes" id="UP001063166"/>
    </source>
</evidence>
<accession>A0A9P3UUR7</accession>
<organism evidence="1 2">
    <name type="scientific">Lyophyllum shimeji</name>
    <name type="common">Hon-shimeji</name>
    <name type="synonym">Tricholoma shimeji</name>
    <dbReference type="NCBI Taxonomy" id="47721"/>
    <lineage>
        <taxon>Eukaryota</taxon>
        <taxon>Fungi</taxon>
        <taxon>Dikarya</taxon>
        <taxon>Basidiomycota</taxon>
        <taxon>Agaricomycotina</taxon>
        <taxon>Agaricomycetes</taxon>
        <taxon>Agaricomycetidae</taxon>
        <taxon>Agaricales</taxon>
        <taxon>Tricholomatineae</taxon>
        <taxon>Lyophyllaceae</taxon>
        <taxon>Lyophyllum</taxon>
    </lineage>
</organism>